<keyword evidence="2" id="KW-0812">Transmembrane</keyword>
<feature type="transmembrane region" description="Helical" evidence="2">
    <location>
        <begin position="379"/>
        <end position="397"/>
    </location>
</feature>
<reference evidence="3 4" key="1">
    <citation type="submission" date="2013-03" db="EMBL/GenBank/DDBJ databases">
        <title>Reference genome for the Human Microbiome Project.</title>
        <authorList>
            <person name="Aqrawi P."/>
            <person name="Ayvaz T."/>
            <person name="Bess C."/>
            <person name="Blankenburg K."/>
            <person name="Coyle M."/>
            <person name="Deng J."/>
            <person name="Forbes L."/>
            <person name="Fowler G."/>
            <person name="Francisco L."/>
            <person name="Fu Q."/>
            <person name="Gibbs R."/>
            <person name="Gross S."/>
            <person name="Gubbala S."/>
            <person name="Hale W."/>
            <person name="Hemphill L."/>
            <person name="Highlander S."/>
            <person name="Hirani K."/>
            <person name="Jackson L."/>
            <person name="Jakkamsetti A."/>
            <person name="Javaid M."/>
            <person name="Jayaseelan J.C."/>
            <person name="Jiang H."/>
            <person name="Joshi V."/>
            <person name="Korchina V."/>
            <person name="Kovar C."/>
            <person name="Lara F."/>
            <person name="Lee S."/>
            <person name="Liu Y."/>
            <person name="Mata R."/>
            <person name="Mathew T."/>
            <person name="Munidasa M."/>
            <person name="Muzny D."/>
            <person name="Nazareth L."/>
            <person name="Ngo R."/>
            <person name="Nguyen L."/>
            <person name="Nguyen N."/>
            <person name="Okwuonu G."/>
            <person name="Ongeri F."/>
            <person name="Palculict T."/>
            <person name="Patil S."/>
            <person name="Petrosino J."/>
            <person name="Pham C."/>
            <person name="Pham P."/>
            <person name="Pu L.-L."/>
            <person name="Qin X."/>
            <person name="Qu J."/>
            <person name="Reid J."/>
            <person name="Ross M."/>
            <person name="Ruth R."/>
            <person name="Saada N."/>
            <person name="San Lucas F."/>
            <person name="Santibanez J."/>
            <person name="Shang Y."/>
            <person name="Simmons D."/>
            <person name="Song X.-Z."/>
            <person name="Tang L.-Y."/>
            <person name="Thornton R."/>
            <person name="Warren J."/>
            <person name="Weissenberger G."/>
            <person name="Wilczek-Boney K."/>
            <person name="Worley K."/>
            <person name="Youmans B."/>
            <person name="Zhang J."/>
            <person name="Zhang L."/>
            <person name="Zhao Z."/>
            <person name="Zhou C."/>
            <person name="Zhu D."/>
            <person name="Zhu Y."/>
        </authorList>
    </citation>
    <scope>NUCLEOTIDE SEQUENCE [LARGE SCALE GENOMIC DNA]</scope>
    <source>
        <strain evidence="3 4">F0333</strain>
    </source>
</reference>
<evidence type="ECO:0000256" key="2">
    <source>
        <dbReference type="SAM" id="Phobius"/>
    </source>
</evidence>
<gene>
    <name evidence="3" type="ORF">HMPREF9004_0854</name>
</gene>
<evidence type="ECO:0000313" key="4">
    <source>
        <dbReference type="Proteomes" id="UP000013015"/>
    </source>
</evidence>
<organism evidence="3 4">
    <name type="scientific">Schaalia cardiffensis F0333</name>
    <dbReference type="NCBI Taxonomy" id="888050"/>
    <lineage>
        <taxon>Bacteria</taxon>
        <taxon>Bacillati</taxon>
        <taxon>Actinomycetota</taxon>
        <taxon>Actinomycetes</taxon>
        <taxon>Actinomycetales</taxon>
        <taxon>Actinomycetaceae</taxon>
        <taxon>Schaalia</taxon>
    </lineage>
</organism>
<feature type="transmembrane region" description="Helical" evidence="2">
    <location>
        <begin position="6"/>
        <end position="28"/>
    </location>
</feature>
<proteinExistence type="predicted"/>
<keyword evidence="3" id="KW-0560">Oxidoreductase</keyword>
<evidence type="ECO:0000256" key="1">
    <source>
        <dbReference type="SAM" id="MobiDB-lite"/>
    </source>
</evidence>
<feature type="transmembrane region" description="Helical" evidence="2">
    <location>
        <begin position="409"/>
        <end position="427"/>
    </location>
</feature>
<dbReference type="EMBL" id="AQHZ01000015">
    <property type="protein sequence ID" value="ENO18285.1"/>
    <property type="molecule type" value="Genomic_DNA"/>
</dbReference>
<feature type="transmembrane region" description="Helical" evidence="2">
    <location>
        <begin position="178"/>
        <end position="199"/>
    </location>
</feature>
<feature type="transmembrane region" description="Helical" evidence="2">
    <location>
        <begin position="35"/>
        <end position="56"/>
    </location>
</feature>
<dbReference type="PATRIC" id="fig|888050.3.peg.808"/>
<feature type="transmembrane region" description="Helical" evidence="2">
    <location>
        <begin position="355"/>
        <end position="373"/>
    </location>
</feature>
<dbReference type="InterPro" id="IPR046671">
    <property type="entry name" value="DUF6541"/>
</dbReference>
<dbReference type="Proteomes" id="UP000013015">
    <property type="component" value="Unassembled WGS sequence"/>
</dbReference>
<dbReference type="STRING" id="888050.HMPREF9004_0854"/>
<feature type="compositionally biased region" description="Basic and acidic residues" evidence="1">
    <location>
        <begin position="532"/>
        <end position="545"/>
    </location>
</feature>
<keyword evidence="4" id="KW-1185">Reference proteome</keyword>
<dbReference type="HOGENOM" id="CLU_017691_1_0_11"/>
<name>N6W6Z7_9ACTO</name>
<dbReference type="GO" id="GO:0004497">
    <property type="term" value="F:monooxygenase activity"/>
    <property type="evidence" value="ECO:0007669"/>
    <property type="project" value="UniProtKB-KW"/>
</dbReference>
<comment type="caution">
    <text evidence="3">The sequence shown here is derived from an EMBL/GenBank/DDBJ whole genome shotgun (WGS) entry which is preliminary data.</text>
</comment>
<evidence type="ECO:0000313" key="3">
    <source>
        <dbReference type="EMBL" id="ENO18285.1"/>
    </source>
</evidence>
<keyword evidence="2" id="KW-1133">Transmembrane helix</keyword>
<feature type="transmembrane region" description="Helical" evidence="2">
    <location>
        <begin position="566"/>
        <end position="585"/>
    </location>
</feature>
<feature type="region of interest" description="Disordered" evidence="1">
    <location>
        <begin position="493"/>
        <end position="545"/>
    </location>
</feature>
<dbReference type="AlphaFoldDB" id="N6W6Z7"/>
<keyword evidence="3" id="KW-0503">Monooxygenase</keyword>
<dbReference type="EC" id="1.14.99.36" evidence="3"/>
<feature type="transmembrane region" description="Helical" evidence="2">
    <location>
        <begin position="465"/>
        <end position="483"/>
    </location>
</feature>
<feature type="transmembrane region" description="Helical" evidence="2">
    <location>
        <begin position="605"/>
        <end position="625"/>
    </location>
</feature>
<feature type="transmembrane region" description="Helical" evidence="2">
    <location>
        <begin position="322"/>
        <end position="343"/>
    </location>
</feature>
<dbReference type="eggNOG" id="COG5617">
    <property type="taxonomic scope" value="Bacteria"/>
</dbReference>
<feature type="compositionally biased region" description="Basic and acidic residues" evidence="1">
    <location>
        <begin position="506"/>
        <end position="517"/>
    </location>
</feature>
<feature type="transmembrane region" description="Helical" evidence="2">
    <location>
        <begin position="68"/>
        <end position="86"/>
    </location>
</feature>
<feature type="transmembrane region" description="Helical" evidence="2">
    <location>
        <begin position="262"/>
        <end position="281"/>
    </location>
</feature>
<accession>N6W6Z7</accession>
<protein>
    <submittedName>
        <fullName evidence="3">Brp/Blh family beta-carotene 15,15'-monooxygenase</fullName>
        <ecNumber evidence="3">1.14.99.36</ecNumber>
    </submittedName>
</protein>
<feature type="region of interest" description="Disordered" evidence="1">
    <location>
        <begin position="149"/>
        <end position="173"/>
    </location>
</feature>
<feature type="transmembrane region" description="Helical" evidence="2">
    <location>
        <begin position="293"/>
        <end position="310"/>
    </location>
</feature>
<dbReference type="Pfam" id="PF20176">
    <property type="entry name" value="DUF6541"/>
    <property type="match status" value="1"/>
</dbReference>
<sequence length="832" mass="89765">MLGQWWMLTPTIIEMLIAAVLPAVFWVHAKVRSPLISLAVAPAITFFFITVLSILFDRVGISWQREHVLPVLGILTLVGALVLVFTKARELTGGRVTRGAILHALEERRLGGAEPSGAETSGLEKARAARGRVEPGRVEVTGAETSGLEKGQVSQGRVAQVGGEKGRFRQGRVEPEPVGGPIWAMVAAGSFLAALPMLLHANPELPAQQWDSTFHLNGVWSILQFGSASPFGGLSDLYGGRSVFYPTTWHAFTALFSTSPTVIRAANASSIVLMIMWVLGASALTSVITRRRGAILAAPILSGLLLDMPADNLTMYNQWPNAMGLAAVPGVVALAVILGRRIAGAFEEGIRPLLRELYLSIFLLLGAAGASAAHPSSAFVLAALLIPALLAGSVTVLRRAVASGSWLRVILVTLIVASATLMPFLALTTSKIRAMGEYPRPGFTWSYALSHMFTPAPPFTETTSMSMMILLQAGLVLLGIAYLSGLMTPKLRETGGGAPSSSSITKEPEREHEKPSDSKPPLSGGQWDDNEPGSHDDLWDDKATPLTREHPGEWLRARDWLKAEEPLWPIASYLVFCVLTLLAYAPLGEVRTFLLAPWYLDARRIMGAHGLTMVPLMALGFDLLASIAHKILSRATGSVQSFSLPQLAPWKVKVALGLVLLTLSGFGALDSRLAATDYVYDPEKLGKPGMADTAELAMIRRMRLRIPGDSLVLGDPIAGAAYTEVLGQHEAVFPQLSMTNGGERWQQVLAHRFKDIHTDPEVCEVVRELGITHFYEDEDGWYYNFKRSTRSPGLYGVDTSMGFELVDRGGSAKLYRITACGEVVGKGLMGKG</sequence>
<feature type="compositionally biased region" description="Basic and acidic residues" evidence="1">
    <location>
        <begin position="164"/>
        <end position="173"/>
    </location>
</feature>
<dbReference type="RefSeq" id="WP_005962624.1">
    <property type="nucleotide sequence ID" value="NZ_CP040505.1"/>
</dbReference>
<keyword evidence="2" id="KW-0472">Membrane</keyword>